<proteinExistence type="predicted"/>
<feature type="transmembrane region" description="Helical" evidence="4">
    <location>
        <begin position="248"/>
        <end position="270"/>
    </location>
</feature>
<feature type="transmembrane region" description="Helical" evidence="4">
    <location>
        <begin position="196"/>
        <end position="215"/>
    </location>
</feature>
<dbReference type="GO" id="GO:0022857">
    <property type="term" value="F:transmembrane transporter activity"/>
    <property type="evidence" value="ECO:0007669"/>
    <property type="project" value="InterPro"/>
</dbReference>
<feature type="transmembrane region" description="Helical" evidence="4">
    <location>
        <begin position="382"/>
        <end position="403"/>
    </location>
</feature>
<dbReference type="InterPro" id="IPR050375">
    <property type="entry name" value="MFS_TsgA-like"/>
</dbReference>
<evidence type="ECO:0000256" key="2">
    <source>
        <dbReference type="ARBA" id="ARBA00022475"/>
    </source>
</evidence>
<feature type="transmembrane region" description="Helical" evidence="4">
    <location>
        <begin position="27"/>
        <end position="47"/>
    </location>
</feature>
<name>A0A9W9SQI4_9EURO</name>
<dbReference type="OrthoDB" id="546893at2759"/>
<dbReference type="InterPro" id="IPR011701">
    <property type="entry name" value="MFS"/>
</dbReference>
<dbReference type="Gene3D" id="1.20.1250.20">
    <property type="entry name" value="MFS general substrate transporter like domains"/>
    <property type="match status" value="2"/>
</dbReference>
<comment type="subcellular location">
    <subcellularLocation>
        <location evidence="1">Cell inner membrane</location>
        <topology evidence="1">Multi-pass membrane protein</topology>
    </subcellularLocation>
</comment>
<keyword evidence="4" id="KW-0472">Membrane</keyword>
<evidence type="ECO:0008006" key="7">
    <source>
        <dbReference type="Google" id="ProtNLM"/>
    </source>
</evidence>
<organism evidence="5 6">
    <name type="scientific">Penicillium concentricum</name>
    <dbReference type="NCBI Taxonomy" id="293559"/>
    <lineage>
        <taxon>Eukaryota</taxon>
        <taxon>Fungi</taxon>
        <taxon>Dikarya</taxon>
        <taxon>Ascomycota</taxon>
        <taxon>Pezizomycotina</taxon>
        <taxon>Eurotiomycetes</taxon>
        <taxon>Eurotiomycetidae</taxon>
        <taxon>Eurotiales</taxon>
        <taxon>Aspergillaceae</taxon>
        <taxon>Penicillium</taxon>
    </lineage>
</organism>
<accession>A0A9W9SQI4</accession>
<feature type="region of interest" description="Disordered" evidence="3">
    <location>
        <begin position="480"/>
        <end position="502"/>
    </location>
</feature>
<feature type="transmembrane region" description="Helical" evidence="4">
    <location>
        <begin position="290"/>
        <end position="316"/>
    </location>
</feature>
<dbReference type="InterPro" id="IPR036259">
    <property type="entry name" value="MFS_trans_sf"/>
</dbReference>
<reference evidence="5" key="1">
    <citation type="submission" date="2022-12" db="EMBL/GenBank/DDBJ databases">
        <authorList>
            <person name="Petersen C."/>
        </authorList>
    </citation>
    <scope>NUCLEOTIDE SEQUENCE</scope>
    <source>
        <strain evidence="5">IBT 3081</strain>
    </source>
</reference>
<feature type="transmembrane region" description="Helical" evidence="4">
    <location>
        <begin position="95"/>
        <end position="113"/>
    </location>
</feature>
<dbReference type="PANTHER" id="PTHR43702">
    <property type="entry name" value="L-FUCOSE-PROTON SYMPORTER"/>
    <property type="match status" value="1"/>
</dbReference>
<evidence type="ECO:0000256" key="4">
    <source>
        <dbReference type="SAM" id="Phobius"/>
    </source>
</evidence>
<dbReference type="GO" id="GO:0005886">
    <property type="term" value="C:plasma membrane"/>
    <property type="evidence" value="ECO:0007669"/>
    <property type="project" value="UniProtKB-SubCell"/>
</dbReference>
<keyword evidence="4" id="KW-1133">Transmembrane helix</keyword>
<evidence type="ECO:0000256" key="3">
    <source>
        <dbReference type="SAM" id="MobiDB-lite"/>
    </source>
</evidence>
<keyword evidence="4" id="KW-0812">Transmembrane</keyword>
<keyword evidence="6" id="KW-1185">Reference proteome</keyword>
<dbReference type="Proteomes" id="UP001147752">
    <property type="component" value="Unassembled WGS sequence"/>
</dbReference>
<protein>
    <recommendedName>
        <fullName evidence="7">Major facilitator superfamily (MFS) profile domain-containing protein</fullName>
    </recommendedName>
</protein>
<feature type="transmembrane region" description="Helical" evidence="4">
    <location>
        <begin position="433"/>
        <end position="454"/>
    </location>
</feature>
<evidence type="ECO:0000256" key="1">
    <source>
        <dbReference type="ARBA" id="ARBA00004429"/>
    </source>
</evidence>
<keyword evidence="2" id="KW-1003">Cell membrane</keyword>
<reference evidence="5" key="2">
    <citation type="journal article" date="2023" name="IMA Fungus">
        <title>Comparative genomic study of the Penicillium genus elucidates a diverse pangenome and 15 lateral gene transfer events.</title>
        <authorList>
            <person name="Petersen C."/>
            <person name="Sorensen T."/>
            <person name="Nielsen M.R."/>
            <person name="Sondergaard T.E."/>
            <person name="Sorensen J.L."/>
            <person name="Fitzpatrick D.A."/>
            <person name="Frisvad J.C."/>
            <person name="Nielsen K.L."/>
        </authorList>
    </citation>
    <scope>NUCLEOTIDE SEQUENCE</scope>
    <source>
        <strain evidence="5">IBT 3081</strain>
    </source>
</reference>
<feature type="transmembrane region" description="Helical" evidence="4">
    <location>
        <begin position="67"/>
        <end position="88"/>
    </location>
</feature>
<dbReference type="EMBL" id="JAPZBT010000001">
    <property type="protein sequence ID" value="KAJ5382652.1"/>
    <property type="molecule type" value="Genomic_DNA"/>
</dbReference>
<comment type="caution">
    <text evidence="5">The sequence shown here is derived from an EMBL/GenBank/DDBJ whole genome shotgun (WGS) entry which is preliminary data.</text>
</comment>
<feature type="transmembrane region" description="Helical" evidence="4">
    <location>
        <begin position="348"/>
        <end position="370"/>
    </location>
</feature>
<gene>
    <name evidence="5" type="ORF">N7517_000563</name>
</gene>
<dbReference type="AlphaFoldDB" id="A0A9W9SQI4"/>
<dbReference type="RefSeq" id="XP_056582428.1">
    <property type="nucleotide sequence ID" value="XM_056718293.1"/>
</dbReference>
<feature type="transmembrane region" description="Helical" evidence="4">
    <location>
        <begin position="323"/>
        <end position="342"/>
    </location>
</feature>
<feature type="compositionally biased region" description="Low complexity" evidence="3">
    <location>
        <begin position="487"/>
        <end position="496"/>
    </location>
</feature>
<evidence type="ECO:0000313" key="6">
    <source>
        <dbReference type="Proteomes" id="UP001147752"/>
    </source>
</evidence>
<sequence length="502" mass="54549">MGIFKRKITVEDHAVTSAIHLTLRQSLLPNALVMILFFLWGFAYGLLDVLNSHFQTTLNITASKSSGLQASYFGAYFICPLTISGWIARKYGFRVTFMTGLAVLAVGCLLFWPSGVNKSFGGFCGSMFVVGAGLSTLETAADPFLSICGPPKYSEIRLNLGQAVQGVGTFVAPLLASRVFFANTVDDNAGLKNVQYTYLGVACFVALLIVLFWLVPFPEITDADQEALEVQISDHGETTAPFKKQYNLFFGVWSQFCYVGAQVAVAGYFINFCKEAGKTSAESLSKSNNVFLADLLAIAQGLYAFNRFVATGLMLIKAFKPRYMLTVYLILCVVFSVAAMTTKGFTSVAMIILVLCFESCCFATIFSLALRGLGRHTKRGGSLLVAAISGGMVFPPMMGAIVVRFHNLALGVFQVSSMLANIVHSQTNKNAHIAMAIPMMGFVLALIFPIYVNVFNKDVMDNHRNTELNVTIPVGKDIALEEGPQDEPTTTATEAAEQTRKS</sequence>
<dbReference type="SUPFAM" id="SSF103473">
    <property type="entry name" value="MFS general substrate transporter"/>
    <property type="match status" value="1"/>
</dbReference>
<dbReference type="Pfam" id="PF07690">
    <property type="entry name" value="MFS_1"/>
    <property type="match status" value="1"/>
</dbReference>
<dbReference type="GeneID" id="81457476"/>
<evidence type="ECO:0000313" key="5">
    <source>
        <dbReference type="EMBL" id="KAJ5382652.1"/>
    </source>
</evidence>
<dbReference type="PANTHER" id="PTHR43702:SF5">
    <property type="entry name" value="MAJOR FACILITATOR SUPERFAMILY (MFS) PROFILE DOMAIN-CONTAINING PROTEIN"/>
    <property type="match status" value="1"/>
</dbReference>